<comment type="subcellular location">
    <subcellularLocation>
        <location evidence="1">Nucleus</location>
    </subcellularLocation>
</comment>
<keyword evidence="7" id="KW-0648">Protein biosynthesis</keyword>
<dbReference type="GO" id="GO:0034244">
    <property type="term" value="P:negative regulation of transcription elongation by RNA polymerase II"/>
    <property type="evidence" value="ECO:0007669"/>
    <property type="project" value="TreeGrafter"/>
</dbReference>
<dbReference type="EMBL" id="LSSN01004153">
    <property type="protein sequence ID" value="OMJ12050.1"/>
    <property type="molecule type" value="Genomic_DNA"/>
</dbReference>
<keyword evidence="3" id="KW-0678">Repressor</keyword>
<sequence length="556" mass="62687">MSNSQSDQALQSFVAQASKDDFIFEKDAAQIAESYISNGGTPFNVLRTFVESYKGYPKTANSISSDFDSSFKIPSSTYLSNAIKAALLECVSEEQLTDPSFNALNTNGDDINFPDPNLKTLLSNKDFRELLCDLSEKNPKISILSKIVSQISYLGYQREVATINSASIYSNVFFEMLSQAIKKLKNADDGNISQEINELWQLVGYREHTYFMAQYLLQEACTKAGENGYPYQRIIEELEGRVYKQFERPLVATHIQILLESLPIDGKHPLSLSLISILQSGRAAPGDVVTLYKAYHDSPTPPPAKIIRNTDITELLLKEVFSFYNDDEDSGSLVESLEDKYLWLVAYAALTVDSASPSSSIDRIEYLSNSKNEINMLVSTLKQLKRKLIPITTMLDFNKMISWLLETIKTPIAALLVTEWIRSILSANNFNYYEAYFRSSEVPIPLLLLEEVAFLQPQLRPLVFSVYVESFQSRVESFLPEIRVLEMIEAPYSSELSMLLLQLIARVLKALLDTPSIHDTLRSFLISTSQNYERDVIGELDPVAIEASTLLLRSLK</sequence>
<keyword evidence="6" id="KW-0539">Nucleus</keyword>
<keyword evidence="5" id="KW-0804">Transcription</keyword>
<dbReference type="OrthoDB" id="511287at2759"/>
<protein>
    <submittedName>
        <fullName evidence="7">Negative elongation factor D</fullName>
    </submittedName>
</protein>
<keyword evidence="7" id="KW-0251">Elongation factor</keyword>
<evidence type="ECO:0000256" key="6">
    <source>
        <dbReference type="ARBA" id="ARBA00023242"/>
    </source>
</evidence>
<name>A0A1R1XBP3_9FUNG</name>
<dbReference type="Proteomes" id="UP000187283">
    <property type="component" value="Unassembled WGS sequence"/>
</dbReference>
<dbReference type="GO" id="GO:0003746">
    <property type="term" value="F:translation elongation factor activity"/>
    <property type="evidence" value="ECO:0007669"/>
    <property type="project" value="UniProtKB-KW"/>
</dbReference>
<comment type="caution">
    <text evidence="7">The sequence shown here is derived from an EMBL/GenBank/DDBJ whole genome shotgun (WGS) entry which is preliminary data.</text>
</comment>
<evidence type="ECO:0000313" key="7">
    <source>
        <dbReference type="EMBL" id="OMJ12050.1"/>
    </source>
</evidence>
<keyword evidence="4" id="KW-0805">Transcription regulation</keyword>
<gene>
    <name evidence="7" type="ORF">AYI70_g9341</name>
</gene>
<evidence type="ECO:0000256" key="1">
    <source>
        <dbReference type="ARBA" id="ARBA00004123"/>
    </source>
</evidence>
<evidence type="ECO:0000256" key="4">
    <source>
        <dbReference type="ARBA" id="ARBA00023015"/>
    </source>
</evidence>
<proteinExistence type="inferred from homology"/>
<dbReference type="AlphaFoldDB" id="A0A1R1XBP3"/>
<accession>A0A1R1XBP3</accession>
<dbReference type="GO" id="GO:0032021">
    <property type="term" value="C:NELF complex"/>
    <property type="evidence" value="ECO:0007669"/>
    <property type="project" value="TreeGrafter"/>
</dbReference>
<evidence type="ECO:0000256" key="5">
    <source>
        <dbReference type="ARBA" id="ARBA00023163"/>
    </source>
</evidence>
<dbReference type="STRING" id="133412.A0A1R1XBP3"/>
<dbReference type="Pfam" id="PF04858">
    <property type="entry name" value="TH1"/>
    <property type="match status" value="1"/>
</dbReference>
<organism evidence="7 8">
    <name type="scientific">Smittium culicis</name>
    <dbReference type="NCBI Taxonomy" id="133412"/>
    <lineage>
        <taxon>Eukaryota</taxon>
        <taxon>Fungi</taxon>
        <taxon>Fungi incertae sedis</taxon>
        <taxon>Zoopagomycota</taxon>
        <taxon>Kickxellomycotina</taxon>
        <taxon>Harpellomycetes</taxon>
        <taxon>Harpellales</taxon>
        <taxon>Legeriomycetaceae</taxon>
        <taxon>Smittium</taxon>
    </lineage>
</organism>
<evidence type="ECO:0000256" key="3">
    <source>
        <dbReference type="ARBA" id="ARBA00022491"/>
    </source>
</evidence>
<dbReference type="PANTHER" id="PTHR12144">
    <property type="entry name" value="NEGATIVE ELONGATION FACTOR D"/>
    <property type="match status" value="1"/>
</dbReference>
<evidence type="ECO:0000313" key="8">
    <source>
        <dbReference type="Proteomes" id="UP000187283"/>
    </source>
</evidence>
<keyword evidence="8" id="KW-1185">Reference proteome</keyword>
<evidence type="ECO:0000256" key="2">
    <source>
        <dbReference type="ARBA" id="ARBA00005726"/>
    </source>
</evidence>
<dbReference type="PANTHER" id="PTHR12144:SF0">
    <property type="entry name" value="NEGATIVE ELONGATION FACTOR C_D"/>
    <property type="match status" value="1"/>
</dbReference>
<dbReference type="GO" id="GO:0003723">
    <property type="term" value="F:RNA binding"/>
    <property type="evidence" value="ECO:0007669"/>
    <property type="project" value="TreeGrafter"/>
</dbReference>
<reference evidence="7 8" key="1">
    <citation type="submission" date="2017-01" db="EMBL/GenBank/DDBJ databases">
        <authorList>
            <person name="Mah S.A."/>
            <person name="Swanson W.J."/>
            <person name="Moy G.W."/>
            <person name="Vacquier V.D."/>
        </authorList>
    </citation>
    <scope>NUCLEOTIDE SEQUENCE [LARGE SCALE GENOMIC DNA]</scope>
    <source>
        <strain evidence="7 8">GSMNP</strain>
    </source>
</reference>
<dbReference type="InterPro" id="IPR006942">
    <property type="entry name" value="TH1"/>
</dbReference>
<comment type="similarity">
    <text evidence="2">Belongs to the NELF-D family.</text>
</comment>